<dbReference type="SMR" id="A0A1S3ZWX0"/>
<dbReference type="Gene3D" id="2.30.30.140">
    <property type="match status" value="1"/>
</dbReference>
<dbReference type="PANTHER" id="PTHR33827">
    <property type="entry name" value="PROTEIN SAWADEE HOMEODOMAIN HOMOLOG 2"/>
    <property type="match status" value="1"/>
</dbReference>
<reference evidence="3" key="2">
    <citation type="submission" date="2025-08" db="UniProtKB">
        <authorList>
            <consortium name="RefSeq"/>
        </authorList>
    </citation>
    <scope>IDENTIFICATION</scope>
    <source>
        <tissue evidence="3">Leaf</tissue>
    </source>
</reference>
<dbReference type="KEGG" id="nta:107791358"/>
<organism evidence="2 3">
    <name type="scientific">Nicotiana tabacum</name>
    <name type="common">Common tobacco</name>
    <dbReference type="NCBI Taxonomy" id="4097"/>
    <lineage>
        <taxon>Eukaryota</taxon>
        <taxon>Viridiplantae</taxon>
        <taxon>Streptophyta</taxon>
        <taxon>Embryophyta</taxon>
        <taxon>Tracheophyta</taxon>
        <taxon>Spermatophyta</taxon>
        <taxon>Magnoliopsida</taxon>
        <taxon>eudicotyledons</taxon>
        <taxon>Gunneridae</taxon>
        <taxon>Pentapetalae</taxon>
        <taxon>asterids</taxon>
        <taxon>lamiids</taxon>
        <taxon>Solanales</taxon>
        <taxon>Solanaceae</taxon>
        <taxon>Nicotianoideae</taxon>
        <taxon>Nicotianeae</taxon>
        <taxon>Nicotiana</taxon>
    </lineage>
</organism>
<proteinExistence type="predicted"/>
<dbReference type="OrthoDB" id="1885884at2759"/>
<dbReference type="AlphaFoldDB" id="A0A1S3ZWX0"/>
<feature type="domain" description="SAWADEE" evidence="1">
    <location>
        <begin position="171"/>
        <end position="284"/>
    </location>
</feature>
<sequence>MELELRPRKRQIGSFSGFSQTEIEKMENLINESSEQVCDPEFCKKVAKTFMRSQGRAGKPIVKWTEVQTWFQNKLQCCSSKDNSAEANQKLPDVTERCALDKANESSHTAGQKVPSQSELEFEARSSRDGACFAKNNYLNYKFLVRLMKSKTSVRVGDMINTVFSSGFYRYDVDSFISHRFLNSGEPEALVRFVSLGSEEDEWVNIRKAVRERSVTLENSECNKLKVGDLVLCFQEGKNQSKYLEAHVIEIQKRLHDIRGCRCLFVIRYGCDDTEETVRLRRLCVRPSILGRP</sequence>
<reference evidence="2" key="1">
    <citation type="journal article" date="2014" name="Nat. Commun.">
        <title>The tobacco genome sequence and its comparison with those of tomato and potato.</title>
        <authorList>
            <person name="Sierro N."/>
            <person name="Battey J.N."/>
            <person name="Ouadi S."/>
            <person name="Bakaher N."/>
            <person name="Bovet L."/>
            <person name="Willig A."/>
            <person name="Goepfert S."/>
            <person name="Peitsch M.C."/>
            <person name="Ivanov N.V."/>
        </authorList>
    </citation>
    <scope>NUCLEOTIDE SEQUENCE [LARGE SCALE GENOMIC DNA]</scope>
</reference>
<name>A0A1S3ZWX0_TOBAC</name>
<dbReference type="InterPro" id="IPR032001">
    <property type="entry name" value="SAWADEE_dom"/>
</dbReference>
<dbReference type="GeneID" id="107791358"/>
<keyword evidence="3" id="KW-0238">DNA-binding</keyword>
<dbReference type="RefSeq" id="XP_016468892.1">
    <property type="nucleotide sequence ID" value="XM_016613406.2"/>
</dbReference>
<protein>
    <submittedName>
        <fullName evidence="3">Protein SAWADEE HOMEODOMAIN HOMOLOG 1 isoform X1</fullName>
    </submittedName>
</protein>
<dbReference type="Pfam" id="PF16719">
    <property type="entry name" value="SAWADEE"/>
    <property type="match status" value="1"/>
</dbReference>
<evidence type="ECO:0000259" key="1">
    <source>
        <dbReference type="Pfam" id="PF16719"/>
    </source>
</evidence>
<dbReference type="InterPro" id="IPR039276">
    <property type="entry name" value="SHH1/2"/>
</dbReference>
<evidence type="ECO:0000313" key="2">
    <source>
        <dbReference type="Proteomes" id="UP000790787"/>
    </source>
</evidence>
<dbReference type="Gene3D" id="2.40.50.40">
    <property type="match status" value="1"/>
</dbReference>
<dbReference type="PaxDb" id="4097-A0A1S3ZWX0"/>
<evidence type="ECO:0000313" key="3">
    <source>
        <dbReference type="RefSeq" id="XP_016468892.1"/>
    </source>
</evidence>
<accession>A0A1S3ZWX0</accession>
<dbReference type="GO" id="GO:0003682">
    <property type="term" value="F:chromatin binding"/>
    <property type="evidence" value="ECO:0007669"/>
    <property type="project" value="InterPro"/>
</dbReference>
<gene>
    <name evidence="3" type="primary">LOC107791358</name>
</gene>
<keyword evidence="3" id="KW-0371">Homeobox</keyword>
<dbReference type="RefSeq" id="XP_016468892.1">
    <property type="nucleotide sequence ID" value="XM_016613406.1"/>
</dbReference>
<dbReference type="OMA" id="VEIFITY"/>
<dbReference type="STRING" id="4097.A0A1S3ZWX0"/>
<dbReference type="PANTHER" id="PTHR33827:SF8">
    <property type="entry name" value="PROTEIN SAWADEE HOMEODOMAIN HOMOLOG 1-LIKE ISOFORM X1"/>
    <property type="match status" value="1"/>
</dbReference>
<dbReference type="Proteomes" id="UP000790787">
    <property type="component" value="Chromosome 22"/>
</dbReference>
<dbReference type="GO" id="GO:0003677">
    <property type="term" value="F:DNA binding"/>
    <property type="evidence" value="ECO:0007669"/>
    <property type="project" value="UniProtKB-KW"/>
</dbReference>
<keyword evidence="2" id="KW-1185">Reference proteome</keyword>